<feature type="compositionally biased region" description="Basic and acidic residues" evidence="2">
    <location>
        <begin position="172"/>
        <end position="181"/>
    </location>
</feature>
<feature type="region of interest" description="Disordered" evidence="2">
    <location>
        <begin position="407"/>
        <end position="449"/>
    </location>
</feature>
<feature type="compositionally biased region" description="Low complexity" evidence="2">
    <location>
        <begin position="99"/>
        <end position="114"/>
    </location>
</feature>
<dbReference type="Proteomes" id="UP001549921">
    <property type="component" value="Unassembled WGS sequence"/>
</dbReference>
<gene>
    <name evidence="3" type="ORF">ABMA28_012748</name>
</gene>
<protein>
    <submittedName>
        <fullName evidence="3">Uncharacterized protein</fullName>
    </submittedName>
</protein>
<comment type="caution">
    <text evidence="3">The sequence shown here is derived from an EMBL/GenBank/DDBJ whole genome shotgun (WGS) entry which is preliminary data.</text>
</comment>
<evidence type="ECO:0000313" key="4">
    <source>
        <dbReference type="Proteomes" id="UP001549921"/>
    </source>
</evidence>
<proteinExistence type="predicted"/>
<dbReference type="AlphaFoldDB" id="A0ABD0S511"/>
<feature type="region of interest" description="Disordered" evidence="2">
    <location>
        <begin position="1"/>
        <end position="42"/>
    </location>
</feature>
<organism evidence="3 4">
    <name type="scientific">Loxostege sticticalis</name>
    <name type="common">Beet webworm moth</name>
    <dbReference type="NCBI Taxonomy" id="481309"/>
    <lineage>
        <taxon>Eukaryota</taxon>
        <taxon>Metazoa</taxon>
        <taxon>Ecdysozoa</taxon>
        <taxon>Arthropoda</taxon>
        <taxon>Hexapoda</taxon>
        <taxon>Insecta</taxon>
        <taxon>Pterygota</taxon>
        <taxon>Neoptera</taxon>
        <taxon>Endopterygota</taxon>
        <taxon>Lepidoptera</taxon>
        <taxon>Glossata</taxon>
        <taxon>Ditrysia</taxon>
        <taxon>Pyraloidea</taxon>
        <taxon>Crambidae</taxon>
        <taxon>Pyraustinae</taxon>
        <taxon>Loxostege</taxon>
    </lineage>
</organism>
<evidence type="ECO:0000313" key="3">
    <source>
        <dbReference type="EMBL" id="KAL0809124.1"/>
    </source>
</evidence>
<feature type="coiled-coil region" evidence="1">
    <location>
        <begin position="236"/>
        <end position="317"/>
    </location>
</feature>
<accession>A0ABD0S511</accession>
<feature type="region of interest" description="Disordered" evidence="2">
    <location>
        <begin position="63"/>
        <end position="209"/>
    </location>
</feature>
<evidence type="ECO:0000256" key="2">
    <source>
        <dbReference type="SAM" id="MobiDB-lite"/>
    </source>
</evidence>
<name>A0ABD0S511_LOXSC</name>
<dbReference type="EMBL" id="JBEDNZ010000030">
    <property type="protein sequence ID" value="KAL0809124.1"/>
    <property type="molecule type" value="Genomic_DNA"/>
</dbReference>
<evidence type="ECO:0000256" key="1">
    <source>
        <dbReference type="SAM" id="Coils"/>
    </source>
</evidence>
<feature type="compositionally biased region" description="Low complexity" evidence="2">
    <location>
        <begin position="149"/>
        <end position="162"/>
    </location>
</feature>
<feature type="compositionally biased region" description="Polar residues" evidence="2">
    <location>
        <begin position="138"/>
        <end position="148"/>
    </location>
</feature>
<feature type="compositionally biased region" description="Polar residues" evidence="2">
    <location>
        <begin position="70"/>
        <end position="82"/>
    </location>
</feature>
<keyword evidence="1" id="KW-0175">Coiled coil</keyword>
<sequence>MPKAVSVKSEPAGSSKSLREQAAKPYPRASLRKKATIRGAQSVCAPPRTELARLTLSEMGDQDFIGFVPPQNSDAGSGSVPTGPTPDGVPAEEHDPEVRPGVFRARAPVAAPVAEIGGQPDPAPTPEPAMRPAELDTVSGSTRLSIATESLPSEPSIASSLPESEEPPTSDLDSRLDELGVRRSPSPTEDSWSELEAGGTRNSGGRLSILAPRGRRTGVAMDEVTVRANELLQFGLEALQNAGNMKRERKEEAQEALQELYVIALSLSDSRSRHRLALQEERTRAARELVRVERAHNRQLAEVFARYERNAAELAEKADGHGRAIEGVRGWLNFELAAPIALLEPIKNQIGKLRGELPRAPASAAQESADTSPLVAEVSTRLDDLARAVAAMTVQLRDISLDVERWRAESRVEGSQPRGRSPPPTSSGAPKTAKRGPGQDLRSYQIRFG</sequence>
<reference evidence="3 4" key="1">
    <citation type="submission" date="2024-06" db="EMBL/GenBank/DDBJ databases">
        <title>A chromosome-level genome assembly of beet webworm, Loxostege sticticalis.</title>
        <authorList>
            <person name="Zhang Y."/>
        </authorList>
    </citation>
    <scope>NUCLEOTIDE SEQUENCE [LARGE SCALE GENOMIC DNA]</scope>
    <source>
        <strain evidence="3">AQ028</strain>
        <tissue evidence="3">Male pupae</tissue>
    </source>
</reference>